<evidence type="ECO:0000256" key="13">
    <source>
        <dbReference type="ARBA" id="ARBA00038302"/>
    </source>
</evidence>
<comment type="cofactor">
    <cofactor evidence="1 16 17">
        <name>pyridoxal 5'-phosphate</name>
        <dbReference type="ChEBI" id="CHEBI:597326"/>
    </cofactor>
</comment>
<comment type="pathway">
    <text evidence="3">Lipid metabolism; sphingolipid metabolism.</text>
</comment>
<keyword evidence="10" id="KW-0443">Lipid metabolism</keyword>
<dbReference type="PANTHER" id="PTHR42735:SF6">
    <property type="entry name" value="SPHINGOSINE-1-PHOSPHATE LYASE 1"/>
    <property type="match status" value="1"/>
</dbReference>
<dbReference type="Gene3D" id="3.90.1150.10">
    <property type="entry name" value="Aspartate Aminotransferase, domain 1"/>
    <property type="match status" value="1"/>
</dbReference>
<dbReference type="InterPro" id="IPR002129">
    <property type="entry name" value="PyrdxlP-dep_de-COase"/>
</dbReference>
<evidence type="ECO:0000256" key="11">
    <source>
        <dbReference type="ARBA" id="ARBA00023136"/>
    </source>
</evidence>
<keyword evidence="7 16" id="KW-0663">Pyridoxal phosphate</keyword>
<dbReference type="InterPro" id="IPR015421">
    <property type="entry name" value="PyrdxlP-dep_Trfase_major"/>
</dbReference>
<evidence type="ECO:0000256" key="14">
    <source>
        <dbReference type="ARBA" id="ARBA00038965"/>
    </source>
</evidence>
<accession>A0A183MNU9</accession>
<dbReference type="GO" id="GO:0008117">
    <property type="term" value="F:sphinganine-1-phosphate aldolase activity"/>
    <property type="evidence" value="ECO:0007669"/>
    <property type="project" value="UniProtKB-EC"/>
</dbReference>
<dbReference type="Gene3D" id="3.40.640.10">
    <property type="entry name" value="Type I PLP-dependent aspartate aminotransferase-like (Major domain)"/>
    <property type="match status" value="1"/>
</dbReference>
<evidence type="ECO:0000313" key="18">
    <source>
        <dbReference type="EMBL" id="VDP24860.1"/>
    </source>
</evidence>
<comment type="pathway">
    <text evidence="4">Sphingolipid metabolism.</text>
</comment>
<keyword evidence="6" id="KW-0256">Endoplasmic reticulum</keyword>
<dbReference type="InterPro" id="IPR015422">
    <property type="entry name" value="PyrdxlP-dep_Trfase_small"/>
</dbReference>
<evidence type="ECO:0000256" key="15">
    <source>
        <dbReference type="ARBA" id="ARBA00042568"/>
    </source>
</evidence>
<organism evidence="18 19">
    <name type="scientific">Schistosoma margrebowiei</name>
    <dbReference type="NCBI Taxonomy" id="48269"/>
    <lineage>
        <taxon>Eukaryota</taxon>
        <taxon>Metazoa</taxon>
        <taxon>Spiralia</taxon>
        <taxon>Lophotrochozoa</taxon>
        <taxon>Platyhelminthes</taxon>
        <taxon>Trematoda</taxon>
        <taxon>Digenea</taxon>
        <taxon>Strigeidida</taxon>
        <taxon>Schistosomatoidea</taxon>
        <taxon>Schistosomatidae</taxon>
        <taxon>Schistosoma</taxon>
    </lineage>
</organism>
<gene>
    <name evidence="18" type="ORF">SMRZ_LOCUS17724</name>
</gene>
<dbReference type="EMBL" id="UZAI01017446">
    <property type="protein sequence ID" value="VDP24860.1"/>
    <property type="molecule type" value="Genomic_DNA"/>
</dbReference>
<keyword evidence="12 17" id="KW-0456">Lyase</keyword>
<evidence type="ECO:0000256" key="2">
    <source>
        <dbReference type="ARBA" id="ARBA00004389"/>
    </source>
</evidence>
<evidence type="ECO:0000256" key="9">
    <source>
        <dbReference type="ARBA" id="ARBA00022989"/>
    </source>
</evidence>
<protein>
    <recommendedName>
        <fullName evidence="14">sphinganine-1-phosphate aldolase</fullName>
        <ecNumber evidence="14">4.1.2.27</ecNumber>
    </recommendedName>
    <alternativeName>
        <fullName evidence="15">Sphingosine-1-phosphate aldolase</fullName>
    </alternativeName>
</protein>
<dbReference type="InterPro" id="IPR015424">
    <property type="entry name" value="PyrdxlP-dep_Trfase"/>
</dbReference>
<dbReference type="SUPFAM" id="SSF53383">
    <property type="entry name" value="PLP-dependent transferases"/>
    <property type="match status" value="1"/>
</dbReference>
<dbReference type="FunFam" id="3.40.640.10:FF:000020">
    <property type="entry name" value="sphingosine-1-phosphate lyase 1"/>
    <property type="match status" value="1"/>
</dbReference>
<keyword evidence="19" id="KW-1185">Reference proteome</keyword>
<evidence type="ECO:0000256" key="17">
    <source>
        <dbReference type="RuleBase" id="RU000382"/>
    </source>
</evidence>
<proteinExistence type="inferred from homology"/>
<dbReference type="Proteomes" id="UP000277204">
    <property type="component" value="Unassembled WGS sequence"/>
</dbReference>
<evidence type="ECO:0000256" key="1">
    <source>
        <dbReference type="ARBA" id="ARBA00001933"/>
    </source>
</evidence>
<comment type="similarity">
    <text evidence="13">Belongs to the group II decarboxylase family. Sphingosine-1-phosphate lyase subfamily.</text>
</comment>
<dbReference type="FunFam" id="6.10.140.2150:FF:000001">
    <property type="entry name" value="Sphingosine-1-phosphate lyase 1"/>
    <property type="match status" value="1"/>
</dbReference>
<evidence type="ECO:0000313" key="19">
    <source>
        <dbReference type="Proteomes" id="UP000277204"/>
    </source>
</evidence>
<evidence type="ECO:0000256" key="5">
    <source>
        <dbReference type="ARBA" id="ARBA00022692"/>
    </source>
</evidence>
<evidence type="ECO:0000256" key="7">
    <source>
        <dbReference type="ARBA" id="ARBA00022898"/>
    </source>
</evidence>
<evidence type="ECO:0000256" key="12">
    <source>
        <dbReference type="ARBA" id="ARBA00023239"/>
    </source>
</evidence>
<evidence type="ECO:0000256" key="16">
    <source>
        <dbReference type="PIRSR" id="PIRSR602129-50"/>
    </source>
</evidence>
<dbReference type="Gene3D" id="6.10.140.2150">
    <property type="match status" value="1"/>
</dbReference>
<name>A0A183MNU9_9TREM</name>
<dbReference type="GO" id="GO:0005789">
    <property type="term" value="C:endoplasmic reticulum membrane"/>
    <property type="evidence" value="ECO:0007669"/>
    <property type="project" value="UniProtKB-SubCell"/>
</dbReference>
<keyword evidence="11" id="KW-0472">Membrane</keyword>
<dbReference type="AlphaFoldDB" id="A0A183MNU9"/>
<dbReference type="Pfam" id="PF00282">
    <property type="entry name" value="Pyridoxal_deC"/>
    <property type="match status" value="1"/>
</dbReference>
<keyword evidence="9" id="KW-1133">Transmembrane helix</keyword>
<evidence type="ECO:0000256" key="10">
    <source>
        <dbReference type="ARBA" id="ARBA00023098"/>
    </source>
</evidence>
<dbReference type="InterPro" id="IPR050477">
    <property type="entry name" value="GrpII_AminoAcid_Decarb"/>
</dbReference>
<comment type="subcellular location">
    <subcellularLocation>
        <location evidence="2">Endoplasmic reticulum membrane</location>
        <topology evidence="2">Single-pass membrane protein</topology>
    </subcellularLocation>
</comment>
<dbReference type="EC" id="4.1.2.27" evidence="14"/>
<evidence type="ECO:0000256" key="3">
    <source>
        <dbReference type="ARBA" id="ARBA00004760"/>
    </source>
</evidence>
<feature type="modified residue" description="N6-(pyridoxal phosphate)lysine" evidence="16">
    <location>
        <position position="196"/>
    </location>
</feature>
<keyword evidence="8" id="KW-0746">Sphingolipid metabolism</keyword>
<reference evidence="18 19" key="1">
    <citation type="submission" date="2018-11" db="EMBL/GenBank/DDBJ databases">
        <authorList>
            <consortium name="Pathogen Informatics"/>
        </authorList>
    </citation>
    <scope>NUCLEOTIDE SEQUENCE [LARGE SCALE GENOMIC DNA]</scope>
    <source>
        <strain evidence="18 19">Zambia</strain>
    </source>
</reference>
<keyword evidence="5" id="KW-0812">Transmembrane</keyword>
<dbReference type="STRING" id="48269.A0A183MNU9"/>
<dbReference type="GO" id="GO:0019752">
    <property type="term" value="P:carboxylic acid metabolic process"/>
    <property type="evidence" value="ECO:0007669"/>
    <property type="project" value="InterPro"/>
</dbReference>
<dbReference type="PANTHER" id="PTHR42735">
    <property type="match status" value="1"/>
</dbReference>
<evidence type="ECO:0000256" key="6">
    <source>
        <dbReference type="ARBA" id="ARBA00022824"/>
    </source>
</evidence>
<sequence>MSVYFFLKQHSPYLLPPLRIKLSQIYKEFLWTNPLHPEIFVDIRRMEAEVVRMCVTMFHGDKDACGTVSLSYFKFIELVIPVTAHPAFDKAAHYFSIKVIHVPLDPITYQVDMIEMKSSITDDTCMLVGSAPGFPHGIIDPIEEIAKLGHKYNIPVHVDCCLGGFLLPFMEKVSYPIGEFDFRLPGVTSISCDTHKYGFAPKGTSVIMYRNQYYRSKQYFTQTTWPGGIYASSTLPGSRPGALIATCWAAMMYHGENGYCKSTKRIISTTRYIINDSNNFDIYKLSHLLSNKPNGRGWNLNNLQFPPAIHLCVTDMHTTKDCAEQFIQDVKEIAKELIKQPNKKSEGSAALYGLSQMIPDRSIVTELAQCYLNAYYDTPNNES</sequence>
<dbReference type="GO" id="GO:0030170">
    <property type="term" value="F:pyridoxal phosphate binding"/>
    <property type="evidence" value="ECO:0007669"/>
    <property type="project" value="InterPro"/>
</dbReference>
<evidence type="ECO:0000256" key="4">
    <source>
        <dbReference type="ARBA" id="ARBA00004991"/>
    </source>
</evidence>
<dbReference type="GO" id="GO:0030149">
    <property type="term" value="P:sphingolipid catabolic process"/>
    <property type="evidence" value="ECO:0007669"/>
    <property type="project" value="TreeGrafter"/>
</dbReference>
<evidence type="ECO:0000256" key="8">
    <source>
        <dbReference type="ARBA" id="ARBA00022919"/>
    </source>
</evidence>